<dbReference type="EMBL" id="CP047142">
    <property type="protein sequence ID" value="QHQ68909.1"/>
    <property type="molecule type" value="Genomic_DNA"/>
</dbReference>
<proteinExistence type="predicted"/>
<evidence type="ECO:0000259" key="1">
    <source>
        <dbReference type="Pfam" id="PF00248"/>
    </source>
</evidence>
<dbReference type="Proteomes" id="UP000231914">
    <property type="component" value="Unassembled WGS sequence"/>
</dbReference>
<reference evidence="3 12" key="3">
    <citation type="submission" date="2019-09" db="EMBL/GenBank/DDBJ databases">
        <title>Investigation of probiotic properties of different lactic acid bacteria.</title>
        <authorList>
            <person name="Jaomanjaka F."/>
            <person name="Blanc P."/>
        </authorList>
    </citation>
    <scope>NUCLEOTIDE SEQUENCE [LARGE SCALE GENOMIC DNA]</scope>
    <source>
        <strain evidence="3 12">BIO6272</strain>
    </source>
</reference>
<dbReference type="Pfam" id="PF00248">
    <property type="entry name" value="Aldo_ket_red"/>
    <property type="match status" value="1"/>
</dbReference>
<dbReference type="GeneID" id="69824315"/>
<evidence type="ECO:0000313" key="14">
    <source>
        <dbReference type="Proteomes" id="UP000464915"/>
    </source>
</evidence>
<dbReference type="Proteomes" id="UP000464915">
    <property type="component" value="Chromosome"/>
</dbReference>
<reference evidence="6 10" key="1">
    <citation type="submission" date="2016-05" db="EMBL/GenBank/DDBJ databases">
        <authorList>
            <person name="Johnson T.J."/>
            <person name="Youmans B.P."/>
            <person name="Case K.A."/>
        </authorList>
    </citation>
    <scope>NUCLEOTIDE SEQUENCE [LARGE SCALE GENOMIC DNA]</scope>
    <source>
        <strain evidence="6 10">UMNLC6</strain>
    </source>
</reference>
<dbReference type="RefSeq" id="WP_013087072.1">
    <property type="nucleotide sequence ID" value="NZ_AP025162.1"/>
</dbReference>
<dbReference type="EMBL" id="DYXB01000126">
    <property type="protein sequence ID" value="HJF10706.1"/>
    <property type="molecule type" value="Genomic_DNA"/>
</dbReference>
<dbReference type="EMBL" id="MKXG01000207">
    <property type="protein sequence ID" value="PJZ15934.1"/>
    <property type="molecule type" value="Genomic_DNA"/>
</dbReference>
<evidence type="ECO:0000313" key="7">
    <source>
        <dbReference type="EMBL" id="PJZ15934.1"/>
    </source>
</evidence>
<evidence type="ECO:0000313" key="4">
    <source>
        <dbReference type="EMBL" id="MDK6503397.1"/>
    </source>
</evidence>
<dbReference type="InterPro" id="IPR023210">
    <property type="entry name" value="NADP_OxRdtase_dom"/>
</dbReference>
<dbReference type="OMA" id="ISKFYPY"/>
<sequence length="275" mass="31112">MNFEKLTGLGIGSWGLGEDPKKKKDEIAAIRYGLDHGLSVIDTAEMYGDGQSEELIGEAIKGYDREKLFLISKFYPYHATPKLERQSLEASLKRLGTDHLDLYLLHWRGSHRLSDTIRGLQALQKDGLIRYWGVSNFDTADMQELFTVPGGEECFANEDLYNISERGTEFDLQAWQEEHGVNFIGYSPFNSGKGNTIRITRNLKIVARDHGVTPHQIMLAWTMRNGNVLTIPKASSVEHMKENIATQKIKLTDDELRLLNSDFPMPTEKTPLAVI</sequence>
<dbReference type="Gene3D" id="3.20.20.100">
    <property type="entry name" value="NADP-dependent oxidoreductase domain"/>
    <property type="match status" value="1"/>
</dbReference>
<accession>A0A1C2D5F7</accession>
<dbReference type="Proteomes" id="UP001230300">
    <property type="component" value="Unassembled WGS sequence"/>
</dbReference>
<reference evidence="9 15" key="5">
    <citation type="submission" date="2020-01" db="EMBL/GenBank/DDBJ databases">
        <title>Complete and circular genome sequences of six lactobacillus isolates from horses.</title>
        <authorList>
            <person name="Hassan H.M."/>
        </authorList>
    </citation>
    <scope>NUCLEOTIDE SEQUENCE [LARGE SCALE GENOMIC DNA]</scope>
    <source>
        <strain evidence="9 15">1D</strain>
    </source>
</reference>
<dbReference type="SUPFAM" id="SSF51430">
    <property type="entry name" value="NAD(P)-linked oxidoreductase"/>
    <property type="match status" value="1"/>
</dbReference>
<evidence type="ECO:0000313" key="5">
    <source>
        <dbReference type="EMBL" id="MYN53711.1"/>
    </source>
</evidence>
<dbReference type="InterPro" id="IPR036812">
    <property type="entry name" value="NAD(P)_OxRdtase_dom_sf"/>
</dbReference>
<dbReference type="Proteomes" id="UP000198437">
    <property type="component" value="Unassembled WGS sequence"/>
</dbReference>
<gene>
    <name evidence="6" type="ORF">AYP82_04450</name>
    <name evidence="7" type="ORF">BHU41_00945</name>
    <name evidence="3" type="ORF">F8251_03530</name>
    <name evidence="8" type="ORF">GSR61_10390</name>
    <name evidence="5" type="ORF">GTK63_05145</name>
    <name evidence="9" type="ORF">GTO85_11675</name>
    <name evidence="2" type="ORF">K8V23_08000</name>
    <name evidence="4" type="ORF">QP235_09510</name>
</gene>
<reference evidence="4" key="9">
    <citation type="submission" date="2023-05" db="EMBL/GenBank/DDBJ databases">
        <title>Cataloging the Phylogenetic Diversity of Human Bladder Bacteria.</title>
        <authorList>
            <person name="Du J."/>
        </authorList>
    </citation>
    <scope>NUCLEOTIDE SEQUENCE</scope>
    <source>
        <strain evidence="4">UMB9226</strain>
    </source>
</reference>
<dbReference type="Proteomes" id="UP000510660">
    <property type="component" value="Chromosome"/>
</dbReference>
<protein>
    <submittedName>
        <fullName evidence="5">Aldo/keto reductase</fullName>
    </submittedName>
</protein>
<dbReference type="GO" id="GO:0016491">
    <property type="term" value="F:oxidoreductase activity"/>
    <property type="evidence" value="ECO:0007669"/>
    <property type="project" value="InterPro"/>
</dbReference>
<dbReference type="Proteomes" id="UP000430323">
    <property type="component" value="Unassembled WGS sequence"/>
</dbReference>
<dbReference type="EMBL" id="LYQW01000002">
    <property type="protein sequence ID" value="OXC24385.1"/>
    <property type="molecule type" value="Genomic_DNA"/>
</dbReference>
<reference evidence="5 13" key="6">
    <citation type="submission" date="2020-01" db="EMBL/GenBank/DDBJ databases">
        <title>Vaginal microbiome of pregnant Indian women: Insights into the genome of dominants Lactobacillus species.</title>
        <authorList>
            <person name="Das B."/>
            <person name="Mehta O."/>
            <person name="Ghosh T.S."/>
            <person name="Kothidar A."/>
            <person name="Gowtham M.R."/>
            <person name="Mitra R."/>
            <person name="Kshetrapal P."/>
            <person name="Wadhwa N."/>
            <person name="Thiruvengadam R."/>
            <person name="Nair G.B."/>
            <person name="Bhatnagar S."/>
            <person name="Pore S."/>
        </authorList>
    </citation>
    <scope>NUCLEOTIDE SEQUENCE [LARGE SCALE GENOMIC DNA]</scope>
    <source>
        <strain evidence="5 13">Indica2</strain>
    </source>
</reference>
<dbReference type="EMBL" id="CP047415">
    <property type="protein sequence ID" value="QLL74943.1"/>
    <property type="molecule type" value="Genomic_DNA"/>
</dbReference>
<evidence type="ECO:0000313" key="6">
    <source>
        <dbReference type="EMBL" id="OXC24385.1"/>
    </source>
</evidence>
<evidence type="ECO:0000313" key="10">
    <source>
        <dbReference type="Proteomes" id="UP000198437"/>
    </source>
</evidence>
<dbReference type="EMBL" id="WBOB01000011">
    <property type="protein sequence ID" value="KAB1977366.1"/>
    <property type="molecule type" value="Genomic_DNA"/>
</dbReference>
<evidence type="ECO:0000313" key="13">
    <source>
        <dbReference type="Proteomes" id="UP000460132"/>
    </source>
</evidence>
<dbReference type="EMBL" id="WWFF01000006">
    <property type="protein sequence ID" value="MYN53711.1"/>
    <property type="molecule type" value="Genomic_DNA"/>
</dbReference>
<organism evidence="5 13">
    <name type="scientific">Lactobacillus crispatus</name>
    <dbReference type="NCBI Taxonomy" id="47770"/>
    <lineage>
        <taxon>Bacteria</taxon>
        <taxon>Bacillati</taxon>
        <taxon>Bacillota</taxon>
        <taxon>Bacilli</taxon>
        <taxon>Lactobacillales</taxon>
        <taxon>Lactobacillaceae</taxon>
        <taxon>Lactobacillus</taxon>
    </lineage>
</organism>
<dbReference type="Proteomes" id="UP000784793">
    <property type="component" value="Unassembled WGS sequence"/>
</dbReference>
<feature type="domain" description="NADP-dependent oxidoreductase" evidence="1">
    <location>
        <begin position="9"/>
        <end position="259"/>
    </location>
</feature>
<dbReference type="PANTHER" id="PTHR43638:SF3">
    <property type="entry name" value="ALDEHYDE REDUCTASE"/>
    <property type="match status" value="1"/>
</dbReference>
<accession>A0A6P1TYU0</accession>
<dbReference type="AlphaFoldDB" id="A0A1C2D5F7"/>
<dbReference type="EMBL" id="JASOGN010000047">
    <property type="protein sequence ID" value="MDK6503397.1"/>
    <property type="molecule type" value="Genomic_DNA"/>
</dbReference>
<evidence type="ECO:0000313" key="12">
    <source>
        <dbReference type="Proteomes" id="UP000430323"/>
    </source>
</evidence>
<evidence type="ECO:0000313" key="15">
    <source>
        <dbReference type="Proteomes" id="UP000510660"/>
    </source>
</evidence>
<reference evidence="8 14" key="4">
    <citation type="submission" date="2019-12" db="EMBL/GenBank/DDBJ databases">
        <title>Complete Genome Sequences of Lactobacillus strains, C25 and P38, Isolated from Chicken Cecum.</title>
        <authorList>
            <person name="Hassan H.M."/>
            <person name="Mendoza M."/>
            <person name="Rezvani M."/>
            <person name="Koci M.D."/>
            <person name="Dickey A.N."/>
            <person name="Scholl E.H."/>
        </authorList>
    </citation>
    <scope>NUCLEOTIDE SEQUENCE [LARGE SCALE GENOMIC DNA]</scope>
    <source>
        <strain evidence="8 14">C25</strain>
    </source>
</reference>
<name>A0A1C2D5F7_9LACO</name>
<dbReference type="PANTHER" id="PTHR43638">
    <property type="entry name" value="OXIDOREDUCTASE, ALDO/KETO REDUCTASE FAMILY PROTEIN"/>
    <property type="match status" value="1"/>
</dbReference>
<evidence type="ECO:0000313" key="9">
    <source>
        <dbReference type="EMBL" id="QLL74943.1"/>
    </source>
</evidence>
<reference evidence="2" key="8">
    <citation type="submission" date="2021-09" db="EMBL/GenBank/DDBJ databases">
        <authorList>
            <person name="Gilroy R."/>
        </authorList>
    </citation>
    <scope>NUCLEOTIDE SEQUENCE</scope>
    <source>
        <strain evidence="2">CHK194-22301</strain>
    </source>
</reference>
<evidence type="ECO:0000313" key="2">
    <source>
        <dbReference type="EMBL" id="HJF10706.1"/>
    </source>
</evidence>
<evidence type="ECO:0000313" key="11">
    <source>
        <dbReference type="Proteomes" id="UP000231914"/>
    </source>
</evidence>
<dbReference type="PRINTS" id="PR00069">
    <property type="entry name" value="ALDKETRDTASE"/>
</dbReference>
<evidence type="ECO:0000313" key="3">
    <source>
        <dbReference type="EMBL" id="KAB1977366.1"/>
    </source>
</evidence>
<dbReference type="Proteomes" id="UP000460132">
    <property type="component" value="Unassembled WGS sequence"/>
</dbReference>
<evidence type="ECO:0000313" key="8">
    <source>
        <dbReference type="EMBL" id="QHQ68909.1"/>
    </source>
</evidence>
<reference evidence="2" key="7">
    <citation type="journal article" date="2021" name="PeerJ">
        <title>Extensive microbial diversity within the chicken gut microbiome revealed by metagenomics and culture.</title>
        <authorList>
            <person name="Gilroy R."/>
            <person name="Ravi A."/>
            <person name="Getino M."/>
            <person name="Pursley I."/>
            <person name="Horton D.L."/>
            <person name="Alikhan N.F."/>
            <person name="Baker D."/>
            <person name="Gharbi K."/>
            <person name="Hall N."/>
            <person name="Watson M."/>
            <person name="Adriaenssens E.M."/>
            <person name="Foster-Nyarko E."/>
            <person name="Jarju S."/>
            <person name="Secka A."/>
            <person name="Antonio M."/>
            <person name="Oren A."/>
            <person name="Chaudhuri R.R."/>
            <person name="La Ragione R."/>
            <person name="Hildebrand F."/>
            <person name="Pallen M.J."/>
        </authorList>
    </citation>
    <scope>NUCLEOTIDE SEQUENCE</scope>
    <source>
        <strain evidence="2">CHK194-22301</strain>
    </source>
</reference>
<reference evidence="7 11" key="2">
    <citation type="submission" date="2016-10" db="EMBL/GenBank/DDBJ databases">
        <title>WGS of isloates from the oral cavity of healthy individuals.</title>
        <authorList>
            <person name="Sharma S."/>
            <person name="Pal V.K."/>
            <person name="Patil P.B."/>
            <person name="Korpole S."/>
            <person name="Grover V."/>
        </authorList>
    </citation>
    <scope>NUCLEOTIDE SEQUENCE [LARGE SCALE GENOMIC DNA]</scope>
    <source>
        <strain evidence="7 11">DISK12</strain>
    </source>
</reference>
<dbReference type="InterPro" id="IPR020471">
    <property type="entry name" value="AKR"/>
</dbReference>